<protein>
    <submittedName>
        <fullName evidence="2">Uncharacterized protein</fullName>
    </submittedName>
</protein>
<feature type="transmembrane region" description="Helical" evidence="1">
    <location>
        <begin position="45"/>
        <end position="66"/>
    </location>
</feature>
<gene>
    <name evidence="2" type="ORF">Micbo1qcDRAFT_27659</name>
</gene>
<keyword evidence="1" id="KW-1133">Transmembrane helix</keyword>
<evidence type="ECO:0000313" key="2">
    <source>
        <dbReference type="EMBL" id="KXJ95627.1"/>
    </source>
</evidence>
<proteinExistence type="predicted"/>
<evidence type="ECO:0000256" key="1">
    <source>
        <dbReference type="SAM" id="Phobius"/>
    </source>
</evidence>
<keyword evidence="1" id="KW-0472">Membrane</keyword>
<dbReference type="AlphaFoldDB" id="A0A136JEQ8"/>
<reference evidence="3" key="1">
    <citation type="submission" date="2016-02" db="EMBL/GenBank/DDBJ databases">
        <title>Draft genome sequence of Microdochium bolleyi, a fungal endophyte of beachgrass.</title>
        <authorList>
            <consortium name="DOE Joint Genome Institute"/>
            <person name="David A.S."/>
            <person name="May G."/>
            <person name="Haridas S."/>
            <person name="Lim J."/>
            <person name="Wang M."/>
            <person name="Labutti K."/>
            <person name="Lipzen A."/>
            <person name="Barry K."/>
            <person name="Grigoriev I.V."/>
        </authorList>
    </citation>
    <scope>NUCLEOTIDE SEQUENCE [LARGE SCALE GENOMIC DNA]</scope>
    <source>
        <strain evidence="3">J235TASD1</strain>
    </source>
</reference>
<name>A0A136JEQ8_9PEZI</name>
<dbReference type="EMBL" id="KQ964246">
    <property type="protein sequence ID" value="KXJ95627.1"/>
    <property type="molecule type" value="Genomic_DNA"/>
</dbReference>
<dbReference type="Proteomes" id="UP000070501">
    <property type="component" value="Unassembled WGS sequence"/>
</dbReference>
<organism evidence="2 3">
    <name type="scientific">Microdochium bolleyi</name>
    <dbReference type="NCBI Taxonomy" id="196109"/>
    <lineage>
        <taxon>Eukaryota</taxon>
        <taxon>Fungi</taxon>
        <taxon>Dikarya</taxon>
        <taxon>Ascomycota</taxon>
        <taxon>Pezizomycotina</taxon>
        <taxon>Sordariomycetes</taxon>
        <taxon>Xylariomycetidae</taxon>
        <taxon>Xylariales</taxon>
        <taxon>Microdochiaceae</taxon>
        <taxon>Microdochium</taxon>
    </lineage>
</organism>
<keyword evidence="3" id="KW-1185">Reference proteome</keyword>
<accession>A0A136JEQ8</accession>
<sequence length="70" mass="7618">MRNPFALVLSRQDGPLGRDELGREHLQVRDHASLTSNAEDSGQSVVNGSSLFIVFGAIFGFLFSSLEIPI</sequence>
<evidence type="ECO:0000313" key="3">
    <source>
        <dbReference type="Proteomes" id="UP000070501"/>
    </source>
</evidence>
<keyword evidence="1" id="KW-0812">Transmembrane</keyword>
<dbReference type="InParanoid" id="A0A136JEQ8"/>